<evidence type="ECO:0000313" key="3">
    <source>
        <dbReference type="Proteomes" id="UP000886752"/>
    </source>
</evidence>
<dbReference type="AlphaFoldDB" id="A0A9D1TQD0"/>
<reference evidence="2" key="2">
    <citation type="submission" date="2021-04" db="EMBL/GenBank/DDBJ databases">
        <authorList>
            <person name="Gilroy R."/>
        </authorList>
    </citation>
    <scope>NUCLEOTIDE SEQUENCE</scope>
    <source>
        <strain evidence="2">ChiHecec2B26-446</strain>
    </source>
</reference>
<gene>
    <name evidence="2" type="ORF">H9894_10405</name>
</gene>
<dbReference type="Pfam" id="PF01256">
    <property type="entry name" value="Carb_kinase"/>
    <property type="match status" value="1"/>
</dbReference>
<name>A0A9D1TQD0_9BACT</name>
<comment type="caution">
    <text evidence="2">The sequence shown here is derived from an EMBL/GenBank/DDBJ whole genome shotgun (WGS) entry which is preliminary data.</text>
</comment>
<dbReference type="Proteomes" id="UP000886752">
    <property type="component" value="Unassembled WGS sequence"/>
</dbReference>
<accession>A0A9D1TQD0</accession>
<proteinExistence type="predicted"/>
<dbReference type="InterPro" id="IPR000631">
    <property type="entry name" value="CARKD"/>
</dbReference>
<dbReference type="Gene3D" id="3.40.1190.20">
    <property type="match status" value="1"/>
</dbReference>
<dbReference type="InterPro" id="IPR029056">
    <property type="entry name" value="Ribokinase-like"/>
</dbReference>
<keyword evidence="2" id="KW-0808">Transferase</keyword>
<sequence>MAWLVCGTIPDQSFSLYLGTGHCDPEAGLLHLADLDPLPVQRGSATLVATAFLAAHCLHMPPPDVLLVGDTGDGSGSRALYARLAGMLGQEYGETRYAGLTFHYLFPELDGHNRVLAALEDCEQRPLLVADAGFMYAAKMSGYAQSYDLFTPDAGELAFLADEAAPHPLYTRGFLSAGEADVPELAARAWKAGNAAKNLLVKGQSDVLVSEGQIVARVDEPMVPALEAIGGTGDLVAGLATALLHKGLPMHKACLAAARAARRAGALARPTPATQVAAILPFIAQALQQTLAEDEPAMPA</sequence>
<reference evidence="2" key="1">
    <citation type="journal article" date="2021" name="PeerJ">
        <title>Extensive microbial diversity within the chicken gut microbiome revealed by metagenomics and culture.</title>
        <authorList>
            <person name="Gilroy R."/>
            <person name="Ravi A."/>
            <person name="Getino M."/>
            <person name="Pursley I."/>
            <person name="Horton D.L."/>
            <person name="Alikhan N.F."/>
            <person name="Baker D."/>
            <person name="Gharbi K."/>
            <person name="Hall N."/>
            <person name="Watson M."/>
            <person name="Adriaenssens E.M."/>
            <person name="Foster-Nyarko E."/>
            <person name="Jarju S."/>
            <person name="Secka A."/>
            <person name="Antonio M."/>
            <person name="Oren A."/>
            <person name="Chaudhuri R.R."/>
            <person name="La Ragione R."/>
            <person name="Hildebrand F."/>
            <person name="Pallen M.J."/>
        </authorList>
    </citation>
    <scope>NUCLEOTIDE SEQUENCE</scope>
    <source>
        <strain evidence="2">ChiHecec2B26-446</strain>
    </source>
</reference>
<keyword evidence="2" id="KW-0418">Kinase</keyword>
<dbReference type="GO" id="GO:0016836">
    <property type="term" value="F:hydro-lyase activity"/>
    <property type="evidence" value="ECO:0007669"/>
    <property type="project" value="InterPro"/>
</dbReference>
<organism evidence="2 3">
    <name type="scientific">Candidatus Desulfovibrio intestinipullorum</name>
    <dbReference type="NCBI Taxonomy" id="2838536"/>
    <lineage>
        <taxon>Bacteria</taxon>
        <taxon>Pseudomonadati</taxon>
        <taxon>Thermodesulfobacteriota</taxon>
        <taxon>Desulfovibrionia</taxon>
        <taxon>Desulfovibrionales</taxon>
        <taxon>Desulfovibrionaceae</taxon>
        <taxon>Desulfovibrio</taxon>
    </lineage>
</organism>
<protein>
    <submittedName>
        <fullName evidence="2">Sugar kinase</fullName>
    </submittedName>
</protein>
<dbReference type="EMBL" id="DXHV01000083">
    <property type="protein sequence ID" value="HIW01578.1"/>
    <property type="molecule type" value="Genomic_DNA"/>
</dbReference>
<evidence type="ECO:0000259" key="1">
    <source>
        <dbReference type="Pfam" id="PF01256"/>
    </source>
</evidence>
<dbReference type="SUPFAM" id="SSF53613">
    <property type="entry name" value="Ribokinase-like"/>
    <property type="match status" value="1"/>
</dbReference>
<dbReference type="GO" id="GO:0016301">
    <property type="term" value="F:kinase activity"/>
    <property type="evidence" value="ECO:0007669"/>
    <property type="project" value="UniProtKB-KW"/>
</dbReference>
<evidence type="ECO:0000313" key="2">
    <source>
        <dbReference type="EMBL" id="HIW01578.1"/>
    </source>
</evidence>
<feature type="domain" description="YjeF C-terminal" evidence="1">
    <location>
        <begin position="123"/>
        <end position="274"/>
    </location>
</feature>